<reference evidence="3" key="1">
    <citation type="submission" date="2017-06" db="EMBL/GenBank/DDBJ databases">
        <authorList>
            <person name="Varghese N."/>
            <person name="Submissions S."/>
        </authorList>
    </citation>
    <scope>NUCLEOTIDE SEQUENCE [LARGE SCALE GENOMIC DNA]</scope>
    <source>
        <strain evidence="3">JCM 23211</strain>
    </source>
</reference>
<dbReference type="EMBL" id="FZOW01000008">
    <property type="protein sequence ID" value="SNT03232.1"/>
    <property type="molecule type" value="Genomic_DNA"/>
</dbReference>
<keyword evidence="3" id="KW-1185">Reference proteome</keyword>
<dbReference type="Proteomes" id="UP000198327">
    <property type="component" value="Unassembled WGS sequence"/>
</dbReference>
<organism evidence="2 3">
    <name type="scientific">Rhodococcoides kyotonense</name>
    <dbReference type="NCBI Taxonomy" id="398843"/>
    <lineage>
        <taxon>Bacteria</taxon>
        <taxon>Bacillati</taxon>
        <taxon>Actinomycetota</taxon>
        <taxon>Actinomycetes</taxon>
        <taxon>Mycobacteriales</taxon>
        <taxon>Nocardiaceae</taxon>
        <taxon>Rhodococcoides</taxon>
    </lineage>
</organism>
<dbReference type="AlphaFoldDB" id="A0A239JCA1"/>
<evidence type="ECO:0000259" key="1">
    <source>
        <dbReference type="Pfam" id="PF20615"/>
    </source>
</evidence>
<evidence type="ECO:0000313" key="3">
    <source>
        <dbReference type="Proteomes" id="UP000198327"/>
    </source>
</evidence>
<dbReference type="OrthoDB" id="4479880at2"/>
<dbReference type="InterPro" id="IPR046543">
    <property type="entry name" value="DUF6802"/>
</dbReference>
<dbReference type="Pfam" id="PF20615">
    <property type="entry name" value="DUF6802"/>
    <property type="match status" value="1"/>
</dbReference>
<sequence>MDIDDALLLDQEPHEDADRFAPGIEMFDVDGNGVDETRVVHTDAGVTVATDRNEDGVMDTFTSVARDGHYETWEVFRVADGTSRWDRIDSGELF</sequence>
<proteinExistence type="predicted"/>
<evidence type="ECO:0000313" key="2">
    <source>
        <dbReference type="EMBL" id="SNT03232.1"/>
    </source>
</evidence>
<accession>A0A239JCA1</accession>
<dbReference type="RefSeq" id="WP_089247577.1">
    <property type="nucleotide sequence ID" value="NZ_FZOW01000008.1"/>
</dbReference>
<name>A0A239JCA1_9NOCA</name>
<gene>
    <name evidence="2" type="ORF">SAMN05421642_108145</name>
</gene>
<protein>
    <recommendedName>
        <fullName evidence="1">DUF6802 domain-containing protein</fullName>
    </recommendedName>
</protein>
<feature type="domain" description="DUF6802" evidence="1">
    <location>
        <begin position="26"/>
        <end position="93"/>
    </location>
</feature>